<reference evidence="2" key="2">
    <citation type="submission" date="2021-09" db="EMBL/GenBank/DDBJ databases">
        <authorList>
            <person name="Jia N."/>
            <person name="Wang J."/>
            <person name="Shi W."/>
            <person name="Du L."/>
            <person name="Sun Y."/>
            <person name="Zhan W."/>
            <person name="Jiang J."/>
            <person name="Wang Q."/>
            <person name="Zhang B."/>
            <person name="Ji P."/>
            <person name="Sakyi L.B."/>
            <person name="Cui X."/>
            <person name="Yuan T."/>
            <person name="Jiang B."/>
            <person name="Yang W."/>
            <person name="Lam T.T.-Y."/>
            <person name="Chang Q."/>
            <person name="Ding S."/>
            <person name="Wang X."/>
            <person name="Zhu J."/>
            <person name="Ruan X."/>
            <person name="Zhao L."/>
            <person name="Wei J."/>
            <person name="Que T."/>
            <person name="Du C."/>
            <person name="Cheng J."/>
            <person name="Dai P."/>
            <person name="Han X."/>
            <person name="Huang E."/>
            <person name="Gao Y."/>
            <person name="Liu J."/>
            <person name="Shao H."/>
            <person name="Ye R."/>
            <person name="Li L."/>
            <person name="Wei W."/>
            <person name="Wang X."/>
            <person name="Wang C."/>
            <person name="Huo Q."/>
            <person name="Li W."/>
            <person name="Guo W."/>
            <person name="Chen H."/>
            <person name="Chen S."/>
            <person name="Zhou L."/>
            <person name="Zhou L."/>
            <person name="Ni X."/>
            <person name="Tian J."/>
            <person name="Zhou Y."/>
            <person name="Sheng Y."/>
            <person name="Liu T."/>
            <person name="Pan Y."/>
            <person name="Xia L."/>
            <person name="Li J."/>
            <person name="Zhao F."/>
            <person name="Cao W."/>
        </authorList>
    </citation>
    <scope>NUCLEOTIDE SEQUENCE</scope>
    <source>
        <strain evidence="2">Rsan-2018</strain>
        <tissue evidence="2">Larvae</tissue>
    </source>
</reference>
<organism evidence="2 3">
    <name type="scientific">Rhipicephalus sanguineus</name>
    <name type="common">Brown dog tick</name>
    <name type="synonym">Ixodes sanguineus</name>
    <dbReference type="NCBI Taxonomy" id="34632"/>
    <lineage>
        <taxon>Eukaryota</taxon>
        <taxon>Metazoa</taxon>
        <taxon>Ecdysozoa</taxon>
        <taxon>Arthropoda</taxon>
        <taxon>Chelicerata</taxon>
        <taxon>Arachnida</taxon>
        <taxon>Acari</taxon>
        <taxon>Parasitiformes</taxon>
        <taxon>Ixodida</taxon>
        <taxon>Ixodoidea</taxon>
        <taxon>Ixodidae</taxon>
        <taxon>Rhipicephalinae</taxon>
        <taxon>Rhipicephalus</taxon>
        <taxon>Rhipicephalus</taxon>
    </lineage>
</organism>
<evidence type="ECO:0000313" key="2">
    <source>
        <dbReference type="EMBL" id="KAH7952209.1"/>
    </source>
</evidence>
<proteinExistence type="predicted"/>
<feature type="region of interest" description="Disordered" evidence="1">
    <location>
        <begin position="1"/>
        <end position="68"/>
    </location>
</feature>
<keyword evidence="3" id="KW-1185">Reference proteome</keyword>
<feature type="compositionally biased region" description="Low complexity" evidence="1">
    <location>
        <begin position="1"/>
        <end position="10"/>
    </location>
</feature>
<reference evidence="2" key="1">
    <citation type="journal article" date="2020" name="Cell">
        <title>Large-Scale Comparative Analyses of Tick Genomes Elucidate Their Genetic Diversity and Vector Capacities.</title>
        <authorList>
            <consortium name="Tick Genome and Microbiome Consortium (TIGMIC)"/>
            <person name="Jia N."/>
            <person name="Wang J."/>
            <person name="Shi W."/>
            <person name="Du L."/>
            <person name="Sun Y."/>
            <person name="Zhan W."/>
            <person name="Jiang J.F."/>
            <person name="Wang Q."/>
            <person name="Zhang B."/>
            <person name="Ji P."/>
            <person name="Bell-Sakyi L."/>
            <person name="Cui X.M."/>
            <person name="Yuan T.T."/>
            <person name="Jiang B.G."/>
            <person name="Yang W.F."/>
            <person name="Lam T.T."/>
            <person name="Chang Q.C."/>
            <person name="Ding S.J."/>
            <person name="Wang X.J."/>
            <person name="Zhu J.G."/>
            <person name="Ruan X.D."/>
            <person name="Zhao L."/>
            <person name="Wei J.T."/>
            <person name="Ye R.Z."/>
            <person name="Que T.C."/>
            <person name="Du C.H."/>
            <person name="Zhou Y.H."/>
            <person name="Cheng J.X."/>
            <person name="Dai P.F."/>
            <person name="Guo W.B."/>
            <person name="Han X.H."/>
            <person name="Huang E.J."/>
            <person name="Li L.F."/>
            <person name="Wei W."/>
            <person name="Gao Y.C."/>
            <person name="Liu J.Z."/>
            <person name="Shao H.Z."/>
            <person name="Wang X."/>
            <person name="Wang C.C."/>
            <person name="Yang T.C."/>
            <person name="Huo Q.B."/>
            <person name="Li W."/>
            <person name="Chen H.Y."/>
            <person name="Chen S.E."/>
            <person name="Zhou L.G."/>
            <person name="Ni X.B."/>
            <person name="Tian J.H."/>
            <person name="Sheng Y."/>
            <person name="Liu T."/>
            <person name="Pan Y.S."/>
            <person name="Xia L.Y."/>
            <person name="Li J."/>
            <person name="Zhao F."/>
            <person name="Cao W.C."/>
        </authorList>
    </citation>
    <scope>NUCLEOTIDE SEQUENCE</scope>
    <source>
        <strain evidence="2">Rsan-2018</strain>
    </source>
</reference>
<evidence type="ECO:0000256" key="1">
    <source>
        <dbReference type="SAM" id="MobiDB-lite"/>
    </source>
</evidence>
<accession>A0A9D4SUT1</accession>
<gene>
    <name evidence="2" type="ORF">HPB52_020155</name>
</gene>
<evidence type="ECO:0000313" key="3">
    <source>
        <dbReference type="Proteomes" id="UP000821837"/>
    </source>
</evidence>
<protein>
    <submittedName>
        <fullName evidence="2">Uncharacterized protein</fullName>
    </submittedName>
</protein>
<dbReference type="AlphaFoldDB" id="A0A9D4SUT1"/>
<comment type="caution">
    <text evidence="2">The sequence shown here is derived from an EMBL/GenBank/DDBJ whole genome shotgun (WGS) entry which is preliminary data.</text>
</comment>
<name>A0A9D4SUT1_RHISA</name>
<dbReference type="Proteomes" id="UP000821837">
    <property type="component" value="Chromosome 5"/>
</dbReference>
<sequence>MTAAAAMAMNPPAPTNDDETSPSNSAWVLAQKKRCTQDDLSEGTKTSELQDKTTQRRPTTSRPPPLSIYDYNSILRPLVGLGLDPWGPRLGPHADAGYWSSRKPTPCRSPPPCFPIAP</sequence>
<dbReference type="EMBL" id="JABSTV010001251">
    <property type="protein sequence ID" value="KAH7952209.1"/>
    <property type="molecule type" value="Genomic_DNA"/>
</dbReference>